<feature type="domain" description="DUF4283" evidence="2">
    <location>
        <begin position="117"/>
        <end position="200"/>
    </location>
</feature>
<feature type="region of interest" description="Disordered" evidence="1">
    <location>
        <begin position="439"/>
        <end position="465"/>
    </location>
</feature>
<evidence type="ECO:0000256" key="1">
    <source>
        <dbReference type="SAM" id="MobiDB-lite"/>
    </source>
</evidence>
<feature type="region of interest" description="Disordered" evidence="1">
    <location>
        <begin position="481"/>
        <end position="516"/>
    </location>
</feature>
<dbReference type="OrthoDB" id="1720039at2759"/>
<proteinExistence type="predicted"/>
<comment type="caution">
    <text evidence="3">The sequence shown here is derived from an EMBL/GenBank/DDBJ whole genome shotgun (WGS) entry which is preliminary data.</text>
</comment>
<name>A0A9Q0JK06_9ROSI</name>
<feature type="compositionally biased region" description="Acidic residues" evidence="1">
    <location>
        <begin position="82"/>
        <end position="100"/>
    </location>
</feature>
<protein>
    <recommendedName>
        <fullName evidence="2">DUF4283 domain-containing protein</fullName>
    </recommendedName>
</protein>
<sequence length="516" mass="57546">MAAAVDHMVAAAPKTSSEEADQRDRSHKKVKRTDALNIDFSVQVSPADRLFPEDPKRKGSYKYMLTGQSSEEAMPDAKQEDSDGFLSEESDPEDEDEEDPFCPTIRLSSTDKKRIYQRWKNSLIIKLLGKKVGYHFLHRTLMNQWKPRGEIIMADMGNDFYLLQFNTKQDYNRVLYDGPWIVADHVLTVRKWQPRFDPDEATIDRAVIWVQIPKLYREYYDQSILFRVAKRVGRPIKVDEVTLKATRVKYARVCVEVDLTKPSLSKFHMHRRVLKLVYEGLDSICFMCGHYGHGVDSCHINPEPKEAPEMDNQSDKPTATSMTEEANIEEERPELFANHGLWMIAQRRHRGRPKTSKPILNEKATASPGSHFALLSDHQDDILEGPSELVQSVPPVVAQASSISLSPTPVVQVFSRPPVAPSTRNSHVVANVVAPSPAGSAQLQQVPPVTLPSSSSVHGPPKAATSVSLLSLASVPSKSHASMATKVPIVQPEPLIPVSSPPEPPDRDAGLHTSPP</sequence>
<dbReference type="EMBL" id="JAKUCV010001918">
    <property type="protein sequence ID" value="KAJ4844588.1"/>
    <property type="molecule type" value="Genomic_DNA"/>
</dbReference>
<organism evidence="3 4">
    <name type="scientific">Turnera subulata</name>
    <dbReference type="NCBI Taxonomy" id="218843"/>
    <lineage>
        <taxon>Eukaryota</taxon>
        <taxon>Viridiplantae</taxon>
        <taxon>Streptophyta</taxon>
        <taxon>Embryophyta</taxon>
        <taxon>Tracheophyta</taxon>
        <taxon>Spermatophyta</taxon>
        <taxon>Magnoliopsida</taxon>
        <taxon>eudicotyledons</taxon>
        <taxon>Gunneridae</taxon>
        <taxon>Pentapetalae</taxon>
        <taxon>rosids</taxon>
        <taxon>fabids</taxon>
        <taxon>Malpighiales</taxon>
        <taxon>Passifloraceae</taxon>
        <taxon>Turnera</taxon>
    </lineage>
</organism>
<dbReference type="Proteomes" id="UP001141552">
    <property type="component" value="Unassembled WGS sequence"/>
</dbReference>
<feature type="region of interest" description="Disordered" evidence="1">
    <location>
        <begin position="302"/>
        <end position="328"/>
    </location>
</feature>
<evidence type="ECO:0000313" key="3">
    <source>
        <dbReference type="EMBL" id="KAJ4844588.1"/>
    </source>
</evidence>
<feature type="region of interest" description="Disordered" evidence="1">
    <location>
        <begin position="47"/>
        <end position="104"/>
    </location>
</feature>
<gene>
    <name evidence="3" type="ORF">Tsubulata_038190</name>
</gene>
<evidence type="ECO:0000313" key="4">
    <source>
        <dbReference type="Proteomes" id="UP001141552"/>
    </source>
</evidence>
<feature type="compositionally biased region" description="Low complexity" evidence="1">
    <location>
        <begin position="1"/>
        <end position="12"/>
    </location>
</feature>
<dbReference type="PANTHER" id="PTHR31286">
    <property type="entry name" value="GLYCINE-RICH CELL WALL STRUCTURAL PROTEIN 1.8-LIKE"/>
    <property type="match status" value="1"/>
</dbReference>
<keyword evidence="4" id="KW-1185">Reference proteome</keyword>
<feature type="region of interest" description="Disordered" evidence="1">
    <location>
        <begin position="1"/>
        <end position="34"/>
    </location>
</feature>
<dbReference type="InterPro" id="IPR025558">
    <property type="entry name" value="DUF4283"/>
</dbReference>
<dbReference type="PANTHER" id="PTHR31286:SF99">
    <property type="entry name" value="DUF4283 DOMAIN-CONTAINING PROTEIN"/>
    <property type="match status" value="1"/>
</dbReference>
<accession>A0A9Q0JK06</accession>
<reference evidence="3" key="2">
    <citation type="journal article" date="2023" name="Plants (Basel)">
        <title>Annotation of the Turnera subulata (Passifloraceae) Draft Genome Reveals the S-Locus Evolved after the Divergence of Turneroideae from Passifloroideae in a Stepwise Manner.</title>
        <authorList>
            <person name="Henning P.M."/>
            <person name="Roalson E.H."/>
            <person name="Mir W."/>
            <person name="McCubbin A.G."/>
            <person name="Shore J.S."/>
        </authorList>
    </citation>
    <scope>NUCLEOTIDE SEQUENCE</scope>
    <source>
        <strain evidence="3">F60SS</strain>
    </source>
</reference>
<dbReference type="Pfam" id="PF14111">
    <property type="entry name" value="DUF4283"/>
    <property type="match status" value="1"/>
</dbReference>
<feature type="compositionally biased region" description="Polar residues" evidence="1">
    <location>
        <begin position="315"/>
        <end position="324"/>
    </location>
</feature>
<reference evidence="3" key="1">
    <citation type="submission" date="2022-02" db="EMBL/GenBank/DDBJ databases">
        <authorList>
            <person name="Henning P.M."/>
            <person name="McCubbin A.G."/>
            <person name="Shore J.S."/>
        </authorList>
    </citation>
    <scope>NUCLEOTIDE SEQUENCE</scope>
    <source>
        <strain evidence="3">F60SS</strain>
        <tissue evidence="3">Leaves</tissue>
    </source>
</reference>
<dbReference type="InterPro" id="IPR040256">
    <property type="entry name" value="At4g02000-like"/>
</dbReference>
<feature type="compositionally biased region" description="Low complexity" evidence="1">
    <location>
        <begin position="446"/>
        <end position="465"/>
    </location>
</feature>
<dbReference type="AlphaFoldDB" id="A0A9Q0JK06"/>
<evidence type="ECO:0000259" key="2">
    <source>
        <dbReference type="Pfam" id="PF14111"/>
    </source>
</evidence>